<dbReference type="STRING" id="1089305.SAMN05444148_0253"/>
<proteinExistence type="predicted"/>
<dbReference type="OrthoDB" id="1450108at2"/>
<reference evidence="2" key="1">
    <citation type="submission" date="2016-11" db="EMBL/GenBank/DDBJ databases">
        <authorList>
            <person name="Varghese N."/>
            <person name="Submissions S."/>
        </authorList>
    </citation>
    <scope>NUCLEOTIDE SEQUENCE [LARGE SCALE GENOMIC DNA]</scope>
    <source>
        <strain evidence="2">DSM 25330</strain>
    </source>
</reference>
<name>A0A1M5K7R7_9FLAO</name>
<evidence type="ECO:0008006" key="3">
    <source>
        <dbReference type="Google" id="ProtNLM"/>
    </source>
</evidence>
<evidence type="ECO:0000313" key="2">
    <source>
        <dbReference type="Proteomes" id="UP000184522"/>
    </source>
</evidence>
<keyword evidence="2" id="KW-1185">Reference proteome</keyword>
<gene>
    <name evidence="1" type="ORF">SAMN05444148_0253</name>
</gene>
<dbReference type="EMBL" id="FQWS01000001">
    <property type="protein sequence ID" value="SHG48844.1"/>
    <property type="molecule type" value="Genomic_DNA"/>
</dbReference>
<dbReference type="RefSeq" id="WP_073081933.1">
    <property type="nucleotide sequence ID" value="NZ_FQWS01000001.1"/>
</dbReference>
<sequence length="148" mass="16841">MIKRIVLVTLVVFTLFNCSSDDDASSFDLSLLYGKWFRVGLCQQYNSLQLNQDGTYESFFSGSADCNDSAVDVYKYTGTYVVNGDFYTANRLTSELIIDGTDISTNDFEQIDAVTEIIELTETTFKLRTYVERENGVIETIETSEYER</sequence>
<dbReference type="AlphaFoldDB" id="A0A1M5K7R7"/>
<organism evidence="1 2">
    <name type="scientific">Winogradskyella jejuensis</name>
    <dbReference type="NCBI Taxonomy" id="1089305"/>
    <lineage>
        <taxon>Bacteria</taxon>
        <taxon>Pseudomonadati</taxon>
        <taxon>Bacteroidota</taxon>
        <taxon>Flavobacteriia</taxon>
        <taxon>Flavobacteriales</taxon>
        <taxon>Flavobacteriaceae</taxon>
        <taxon>Winogradskyella</taxon>
    </lineage>
</organism>
<dbReference type="Proteomes" id="UP000184522">
    <property type="component" value="Unassembled WGS sequence"/>
</dbReference>
<accession>A0A1M5K7R7</accession>
<evidence type="ECO:0000313" key="1">
    <source>
        <dbReference type="EMBL" id="SHG48844.1"/>
    </source>
</evidence>
<protein>
    <recommendedName>
        <fullName evidence="3">Lipocalin-like domain-containing protein</fullName>
    </recommendedName>
</protein>